<accession>A0A4W3GWD6</accession>
<dbReference type="InParanoid" id="A0A4W3GWD6"/>
<dbReference type="OMA" id="HYHESAA"/>
<feature type="compositionally biased region" description="Polar residues" evidence="6">
    <location>
        <begin position="858"/>
        <end position="869"/>
    </location>
</feature>
<reference evidence="8" key="4">
    <citation type="submission" date="2025-08" db="UniProtKB">
        <authorList>
            <consortium name="Ensembl"/>
        </authorList>
    </citation>
    <scope>IDENTIFICATION</scope>
</reference>
<dbReference type="FunFam" id="1.10.418.20:FF:000004">
    <property type="entry name" value="sentrin-specific protease 7 isoform X1"/>
    <property type="match status" value="1"/>
</dbReference>
<dbReference type="InterPro" id="IPR051947">
    <property type="entry name" value="Sentrin-specific_protease"/>
</dbReference>
<feature type="region of interest" description="Disordered" evidence="6">
    <location>
        <begin position="903"/>
        <end position="940"/>
    </location>
</feature>
<dbReference type="InterPro" id="IPR038765">
    <property type="entry name" value="Papain-like_cys_pep_sf"/>
</dbReference>
<feature type="compositionally biased region" description="Polar residues" evidence="6">
    <location>
        <begin position="921"/>
        <end position="935"/>
    </location>
</feature>
<reference evidence="8" key="5">
    <citation type="submission" date="2025-09" db="UniProtKB">
        <authorList>
            <consortium name="Ensembl"/>
        </authorList>
    </citation>
    <scope>IDENTIFICATION</scope>
</reference>
<keyword evidence="4" id="KW-0833">Ubl conjugation pathway</keyword>
<dbReference type="Gene3D" id="3.40.395.10">
    <property type="entry name" value="Adenoviral Proteinase, Chain A"/>
    <property type="match status" value="1"/>
</dbReference>
<dbReference type="STRING" id="7868.ENSCMIP00000007921"/>
<evidence type="ECO:0000313" key="9">
    <source>
        <dbReference type="Proteomes" id="UP000314986"/>
    </source>
</evidence>
<dbReference type="GO" id="GO:0005737">
    <property type="term" value="C:cytoplasm"/>
    <property type="evidence" value="ECO:0007669"/>
    <property type="project" value="TreeGrafter"/>
</dbReference>
<evidence type="ECO:0000313" key="8">
    <source>
        <dbReference type="Ensembl" id="ENSCMIP00000007921.1"/>
    </source>
</evidence>
<feature type="region of interest" description="Disordered" evidence="6">
    <location>
        <begin position="963"/>
        <end position="990"/>
    </location>
</feature>
<keyword evidence="9" id="KW-1185">Reference proteome</keyword>
<dbReference type="Proteomes" id="UP000314986">
    <property type="component" value="Unassembled WGS sequence"/>
</dbReference>
<keyword evidence="3" id="KW-0645">Protease</keyword>
<dbReference type="Ensembl" id="ENSCMIT00000008151.1">
    <property type="protein sequence ID" value="ENSCMIP00000007921.1"/>
    <property type="gene ID" value="ENSCMIG00000004255.1"/>
</dbReference>
<dbReference type="GO" id="GO:0005634">
    <property type="term" value="C:nucleus"/>
    <property type="evidence" value="ECO:0007669"/>
    <property type="project" value="TreeGrafter"/>
</dbReference>
<reference evidence="9" key="3">
    <citation type="journal article" date="2014" name="Nature">
        <title>Elephant shark genome provides unique insights into gnathostome evolution.</title>
        <authorList>
            <consortium name="International Elephant Shark Genome Sequencing Consortium"/>
            <person name="Venkatesh B."/>
            <person name="Lee A.P."/>
            <person name="Ravi V."/>
            <person name="Maurya A.K."/>
            <person name="Lian M.M."/>
            <person name="Swann J.B."/>
            <person name="Ohta Y."/>
            <person name="Flajnik M.F."/>
            <person name="Sutoh Y."/>
            <person name="Kasahara M."/>
            <person name="Hoon S."/>
            <person name="Gangu V."/>
            <person name="Roy S.W."/>
            <person name="Irimia M."/>
            <person name="Korzh V."/>
            <person name="Kondrychyn I."/>
            <person name="Lim Z.W."/>
            <person name="Tay B.H."/>
            <person name="Tohari S."/>
            <person name="Kong K.W."/>
            <person name="Ho S."/>
            <person name="Lorente-Galdos B."/>
            <person name="Quilez J."/>
            <person name="Marques-Bonet T."/>
            <person name="Raney B.J."/>
            <person name="Ingham P.W."/>
            <person name="Tay A."/>
            <person name="Hillier L.W."/>
            <person name="Minx P."/>
            <person name="Boehm T."/>
            <person name="Wilson R.K."/>
            <person name="Brenner S."/>
            <person name="Warren W.C."/>
        </authorList>
    </citation>
    <scope>NUCLEOTIDE SEQUENCE [LARGE SCALE GENOMIC DNA]</scope>
</reference>
<feature type="region of interest" description="Disordered" evidence="6">
    <location>
        <begin position="1"/>
        <end position="68"/>
    </location>
</feature>
<evidence type="ECO:0000256" key="1">
    <source>
        <dbReference type="ARBA" id="ARBA00005234"/>
    </source>
</evidence>
<feature type="compositionally biased region" description="Basic and acidic residues" evidence="6">
    <location>
        <begin position="832"/>
        <end position="845"/>
    </location>
</feature>
<gene>
    <name evidence="8" type="primary">senp6a</name>
</gene>
<dbReference type="Gene3D" id="1.10.418.20">
    <property type="match status" value="1"/>
</dbReference>
<dbReference type="FunFam" id="1.10.418.20:FF:000005">
    <property type="entry name" value="sentrin-specific protease 6 isoform X2"/>
    <property type="match status" value="1"/>
</dbReference>
<evidence type="ECO:0000259" key="7">
    <source>
        <dbReference type="PROSITE" id="PS50600"/>
    </source>
</evidence>
<dbReference type="Pfam" id="PF02902">
    <property type="entry name" value="Peptidase_C48"/>
    <property type="match status" value="2"/>
</dbReference>
<proteinExistence type="inferred from homology"/>
<reference evidence="9" key="2">
    <citation type="journal article" date="2007" name="PLoS Biol.">
        <title>Survey sequencing and comparative analysis of the elephant shark (Callorhinchus milii) genome.</title>
        <authorList>
            <person name="Venkatesh B."/>
            <person name="Kirkness E.F."/>
            <person name="Loh Y.H."/>
            <person name="Halpern A.L."/>
            <person name="Lee A.P."/>
            <person name="Johnson J."/>
            <person name="Dandona N."/>
            <person name="Viswanathan L.D."/>
            <person name="Tay A."/>
            <person name="Venter J.C."/>
            <person name="Strausberg R.L."/>
            <person name="Brenner S."/>
        </authorList>
    </citation>
    <scope>NUCLEOTIDE SEQUENCE [LARGE SCALE GENOMIC DNA]</scope>
</reference>
<keyword evidence="2" id="KW-0597">Phosphoprotein</keyword>
<sequence length="1122" mass="125706">MAGRKSLLLEALDRSTTQSDGGFKNKWNYKEGDGEDSSENVEKDEPNLLSMDNEETETEEQKTKALHSPESVGVGLLKTYARRNQGKSFCKTLKGNATGLNMLGAGRKLSENVSAVTSLQAANKEVDKNRNKYLVISGSSGPGIVVRGRRFHYANAQSIVKTAAQSNLGLTDEGKEYPADVQRIPMDSISLMGSDKSVAASTELDEQMDSVPDIKRRVLTKRLKDDLAAALPESTNVETSEPQSPTPVEGPNLSEYFSICRNCGRKSEDHTNCENCRKPIPKDALRRPKHVPDSAYTITPQLRPPIHACSPMQPEGGLGVSTKLFYKPTLDIIVTPVTAAKLYSNRNNLLQPNGRVGLVGHTILYRTKQTADSRKHVLNDPIVLSSDDEDDNASTGSSRMDSVHSVGKTTDVARTSPVPSSGIVESASNDSSDGSAAEQISKSTLAEVESTATLSRKAKMRDKFGNPFPEPTVKKRKFESSQVHGDAPGTQAETSCESIILKCRSIRIGTLRKVVLEPVIFSLDFIKVNLGVPKEESHNVVLEASELIMCEWCNSRALPVAFLKLTPTASHNLRSSFKMNKEKGVWYDSQGDNDNERYVVLIFESAPDNRANAIFERICMEIGKKNNIPDFFAKISFLEANHRIDFFAHNLEENNPGNIFFKDNKIMTKYCLRNTTHLNDDDLGSSLSSFTGPIEKLIVYPPPPSKGGISVTNEDLYCLKEGEFLNDVIIDFYLKFLVLEKMKQQDANRIHIFSSFFYKRLNQRERRNLMDPPNLSLPQRRHARVKNWTRHVDLFQKDFVFVPINETAHWFLAVICFPGLNIEPNTNSQENEGMRHDSPVEEERSSQQPLLQEEVEGSSENPTAANILSKTPDITDETPDIHAAGSCESTDLNKLSTRKTCFSTNKLPSDVSHPDTESENDQNASQKSENGTGTESKPLDALTRIQISYTDEHDDSFDFMEDQEYSQEDNNDAGSVAEESSSESVPWGQRPSKQPCILIMDSLRGPSRTNVVKILREYLEVEWEMRKGRKRYFTKDVMKGSNPRVPQQDNFSDCGVYVLQYVESFFENPIPSFELPMNLMEWFPQQRVKKKREEIRNIIFKLCEEQNQEKKGQELKAAEAPS</sequence>
<dbReference type="GO" id="GO:0006508">
    <property type="term" value="P:proteolysis"/>
    <property type="evidence" value="ECO:0007669"/>
    <property type="project" value="UniProtKB-KW"/>
</dbReference>
<dbReference type="InterPro" id="IPR003653">
    <property type="entry name" value="Peptidase_C48_C"/>
</dbReference>
<dbReference type="PANTHER" id="PTHR46896:SF1">
    <property type="entry name" value="SENTRIN-SPECIFIC PROTEASE 6"/>
    <property type="match status" value="1"/>
</dbReference>
<dbReference type="GeneID" id="103175033"/>
<comment type="similarity">
    <text evidence="1">Belongs to the peptidase C48 family.</text>
</comment>
<organism evidence="8 9">
    <name type="scientific">Callorhinchus milii</name>
    <name type="common">Ghost shark</name>
    <dbReference type="NCBI Taxonomy" id="7868"/>
    <lineage>
        <taxon>Eukaryota</taxon>
        <taxon>Metazoa</taxon>
        <taxon>Chordata</taxon>
        <taxon>Craniata</taxon>
        <taxon>Vertebrata</taxon>
        <taxon>Chondrichthyes</taxon>
        <taxon>Holocephali</taxon>
        <taxon>Chimaeriformes</taxon>
        <taxon>Callorhinchidae</taxon>
        <taxon>Callorhinchus</taxon>
    </lineage>
</organism>
<evidence type="ECO:0000256" key="3">
    <source>
        <dbReference type="ARBA" id="ARBA00022670"/>
    </source>
</evidence>
<dbReference type="CTD" id="503939"/>
<dbReference type="SUPFAM" id="SSF54001">
    <property type="entry name" value="Cysteine proteinases"/>
    <property type="match status" value="1"/>
</dbReference>
<dbReference type="PANTHER" id="PTHR46896">
    <property type="entry name" value="SENTRIN-SPECIFIC PROTEASE"/>
    <property type="match status" value="1"/>
</dbReference>
<evidence type="ECO:0000256" key="5">
    <source>
        <dbReference type="ARBA" id="ARBA00022801"/>
    </source>
</evidence>
<feature type="region of interest" description="Disordered" evidence="6">
    <location>
        <begin position="456"/>
        <end position="490"/>
    </location>
</feature>
<dbReference type="GO" id="GO:0070139">
    <property type="term" value="F:SUMO-specific endopeptidase activity"/>
    <property type="evidence" value="ECO:0007669"/>
    <property type="project" value="TreeGrafter"/>
</dbReference>
<feature type="region of interest" description="Disordered" evidence="6">
    <location>
        <begin position="230"/>
        <end position="251"/>
    </location>
</feature>
<dbReference type="GeneTree" id="ENSGT00940000155724"/>
<keyword evidence="5" id="KW-0378">Hydrolase</keyword>
<dbReference type="OrthoDB" id="442460at2759"/>
<dbReference type="PROSITE" id="PS50600">
    <property type="entry name" value="ULP_PROTEASE"/>
    <property type="match status" value="1"/>
</dbReference>
<protein>
    <recommendedName>
        <fullName evidence="7">Ubiquitin-like protease family profile domain-containing protein</fullName>
    </recommendedName>
</protein>
<feature type="compositionally biased region" description="Low complexity" evidence="6">
    <location>
        <begin position="426"/>
        <end position="437"/>
    </location>
</feature>
<feature type="domain" description="Ubiquitin-like protease family profile" evidence="7">
    <location>
        <begin position="709"/>
        <end position="1065"/>
    </location>
</feature>
<dbReference type="GO" id="GO:0016926">
    <property type="term" value="P:protein desumoylation"/>
    <property type="evidence" value="ECO:0007669"/>
    <property type="project" value="TreeGrafter"/>
</dbReference>
<evidence type="ECO:0000256" key="2">
    <source>
        <dbReference type="ARBA" id="ARBA00022553"/>
    </source>
</evidence>
<name>A0A4W3GWD6_CALMI</name>
<dbReference type="GO" id="GO:0090169">
    <property type="term" value="P:regulation of spindle assembly"/>
    <property type="evidence" value="ECO:0007669"/>
    <property type="project" value="TreeGrafter"/>
</dbReference>
<evidence type="ECO:0000256" key="4">
    <source>
        <dbReference type="ARBA" id="ARBA00022786"/>
    </source>
</evidence>
<dbReference type="KEGG" id="cmk:103175033"/>
<dbReference type="RefSeq" id="XP_007885992.1">
    <property type="nucleotide sequence ID" value="XM_007887801.2"/>
</dbReference>
<feature type="region of interest" description="Disordered" evidence="6">
    <location>
        <begin position="376"/>
        <end position="444"/>
    </location>
</feature>
<reference evidence="9" key="1">
    <citation type="journal article" date="2006" name="Science">
        <title>Ancient noncoding elements conserved in the human genome.</title>
        <authorList>
            <person name="Venkatesh B."/>
            <person name="Kirkness E.F."/>
            <person name="Loh Y.H."/>
            <person name="Halpern A.L."/>
            <person name="Lee A.P."/>
            <person name="Johnson J."/>
            <person name="Dandona N."/>
            <person name="Viswanathan L.D."/>
            <person name="Tay A."/>
            <person name="Venter J.C."/>
            <person name="Strausberg R.L."/>
            <person name="Brenner S."/>
        </authorList>
    </citation>
    <scope>NUCLEOTIDE SEQUENCE [LARGE SCALE GENOMIC DNA]</scope>
</reference>
<evidence type="ECO:0000256" key="6">
    <source>
        <dbReference type="SAM" id="MobiDB-lite"/>
    </source>
</evidence>
<feature type="compositionally biased region" description="Polar residues" evidence="6">
    <location>
        <begin position="233"/>
        <end position="243"/>
    </location>
</feature>
<dbReference type="GO" id="GO:0090234">
    <property type="term" value="P:regulation of kinetochore assembly"/>
    <property type="evidence" value="ECO:0007669"/>
    <property type="project" value="TreeGrafter"/>
</dbReference>
<dbReference type="AlphaFoldDB" id="A0A4W3GWD6"/>
<feature type="region of interest" description="Disordered" evidence="6">
    <location>
        <begin position="826"/>
        <end position="886"/>
    </location>
</feature>